<protein>
    <recommendedName>
        <fullName evidence="4">Acetylornithine aminotransferase</fullName>
        <shortName evidence="4">ACOAT</shortName>
        <ecNumber evidence="4">2.6.1.11</ecNumber>
    </recommendedName>
</protein>
<comment type="caution">
    <text evidence="6">The sequence shown here is derived from an EMBL/GenBank/DDBJ whole genome shotgun (WGS) entry which is preliminary data.</text>
</comment>
<dbReference type="Pfam" id="PF00202">
    <property type="entry name" value="Aminotran_3"/>
    <property type="match status" value="1"/>
</dbReference>
<keyword evidence="3 4" id="KW-0808">Transferase</keyword>
<feature type="modified residue" description="N6-(pyridoxal phosphate)lysine" evidence="4">
    <location>
        <position position="235"/>
    </location>
</feature>
<feature type="binding site" evidence="4">
    <location>
        <begin position="94"/>
        <end position="95"/>
    </location>
    <ligand>
        <name>pyridoxal 5'-phosphate</name>
        <dbReference type="ChEBI" id="CHEBI:597326"/>
    </ligand>
</feature>
<dbReference type="InterPro" id="IPR050103">
    <property type="entry name" value="Class-III_PLP-dep_AT"/>
</dbReference>
<dbReference type="PANTHER" id="PTHR11986">
    <property type="entry name" value="AMINOTRANSFERASE CLASS III"/>
    <property type="match status" value="1"/>
</dbReference>
<organism evidence="6 7">
    <name type="scientific">Enterococcus alishanensis</name>
    <dbReference type="NCBI Taxonomy" id="1303817"/>
    <lineage>
        <taxon>Bacteria</taxon>
        <taxon>Bacillati</taxon>
        <taxon>Bacillota</taxon>
        <taxon>Bacilli</taxon>
        <taxon>Lactobacillales</taxon>
        <taxon>Enterococcaceae</taxon>
        <taxon>Enterococcus</taxon>
    </lineage>
</organism>
<keyword evidence="4" id="KW-0963">Cytoplasm</keyword>
<evidence type="ECO:0000256" key="1">
    <source>
        <dbReference type="ARBA" id="ARBA00022576"/>
    </source>
</evidence>
<name>A0ABS6TBC3_9ENTE</name>
<feature type="binding site" evidence="4">
    <location>
        <position position="124"/>
    </location>
    <ligand>
        <name>N(2)-acetyl-L-ornithine</name>
        <dbReference type="ChEBI" id="CHEBI:57805"/>
    </ligand>
</feature>
<evidence type="ECO:0000256" key="4">
    <source>
        <dbReference type="HAMAP-Rule" id="MF_01107"/>
    </source>
</evidence>
<reference evidence="6 7" key="1">
    <citation type="submission" date="2021-06" db="EMBL/GenBank/DDBJ databases">
        <title>Enterococcus alishanensis sp. nov., a novel lactic acid bacterium isolated from fresh coffee beans.</title>
        <authorList>
            <person name="Chen Y.-S."/>
        </authorList>
    </citation>
    <scope>NUCLEOTIDE SEQUENCE [LARGE SCALE GENOMIC DNA]</scope>
    <source>
        <strain evidence="6 7">ALS3</strain>
    </source>
</reference>
<dbReference type="InterPro" id="IPR005814">
    <property type="entry name" value="Aminotrans_3"/>
</dbReference>
<evidence type="ECO:0000256" key="3">
    <source>
        <dbReference type="ARBA" id="ARBA00022679"/>
    </source>
</evidence>
<feature type="binding site" evidence="4">
    <location>
        <position position="264"/>
    </location>
    <ligand>
        <name>pyridoxal 5'-phosphate</name>
        <dbReference type="ChEBI" id="CHEBI:597326"/>
    </ligand>
</feature>
<evidence type="ECO:0000256" key="2">
    <source>
        <dbReference type="ARBA" id="ARBA00022605"/>
    </source>
</evidence>
<evidence type="ECO:0000313" key="7">
    <source>
        <dbReference type="Proteomes" id="UP000774130"/>
    </source>
</evidence>
<comment type="subunit">
    <text evidence="4">Homodimer.</text>
</comment>
<keyword evidence="4 5" id="KW-0663">Pyridoxal phosphate</keyword>
<feature type="binding site" evidence="4">
    <location>
        <position position="263"/>
    </location>
    <ligand>
        <name>N(2)-acetyl-L-ornithine</name>
        <dbReference type="ChEBI" id="CHEBI:57805"/>
    </ligand>
</feature>
<dbReference type="CDD" id="cd00610">
    <property type="entry name" value="OAT_like"/>
    <property type="match status" value="1"/>
</dbReference>
<feature type="binding site" evidence="4">
    <location>
        <position position="121"/>
    </location>
    <ligand>
        <name>pyridoxal 5'-phosphate</name>
        <dbReference type="ChEBI" id="CHEBI:597326"/>
    </ligand>
</feature>
<keyword evidence="2 4" id="KW-0028">Amino-acid biosynthesis</keyword>
<comment type="cofactor">
    <cofactor evidence="4">
        <name>pyridoxal 5'-phosphate</name>
        <dbReference type="ChEBI" id="CHEBI:597326"/>
    </cofactor>
    <text evidence="4">Binds 1 pyridoxal phosphate per subunit.</text>
</comment>
<dbReference type="Proteomes" id="UP000774130">
    <property type="component" value="Unassembled WGS sequence"/>
</dbReference>
<dbReference type="NCBIfam" id="NF002797">
    <property type="entry name" value="PRK02936.1"/>
    <property type="match status" value="1"/>
</dbReference>
<keyword evidence="1 4" id="KW-0032">Aminotransferase</keyword>
<dbReference type="EMBL" id="JAHUZB010000002">
    <property type="protein sequence ID" value="MBV7390203.1"/>
    <property type="molecule type" value="Genomic_DNA"/>
</dbReference>
<comment type="pathway">
    <text evidence="4">Amino-acid biosynthesis; L-arginine biosynthesis; N(2)-acetyl-L-ornithine from L-glutamate: step 4/4.</text>
</comment>
<sequence length="383" mass="41537">MTHLFPNYGRDTIDLVKGEASYVYDQTGKQYLDLTSGIGVTSLGHQHPKVTAAVTEQINQIWHTSNLYFSQLQEEVAEKLAQDKDYVSFFCNSGAEANEAALKLARKATGRSKIISFNQGFHGRTYGSMSATAQEKIQAGFGPMVPDFIYLPYNDLENFEAALDDDVAAVILELIQGEGGVLPADEKFVKGLVEKAHANGTLVIIDEVQTGIGRTGTFYCHQGYGIEPDIFTLAKALGNGLPIGAMLGKAEFATTFGPGSHGTTFGGNKLALSAANIVIDTISEPDFLAEINKKSQQFFEQLNDLTELSMIKKIRGQGLMIGIQFDNDKPLNFVLNELKEQGVLALKAGNHVLRLLPPLTISTAEITQAATAIKTACKKIIEK</sequence>
<dbReference type="InterPro" id="IPR049704">
    <property type="entry name" value="Aminotrans_3_PPA_site"/>
</dbReference>
<feature type="binding site" evidence="4">
    <location>
        <begin position="206"/>
        <end position="209"/>
    </location>
    <ligand>
        <name>pyridoxal 5'-phosphate</name>
        <dbReference type="ChEBI" id="CHEBI:597326"/>
    </ligand>
</feature>
<gene>
    <name evidence="4" type="primary">argD</name>
    <name evidence="6" type="ORF">KUA55_05885</name>
</gene>
<dbReference type="RefSeq" id="WP_218325252.1">
    <property type="nucleotide sequence ID" value="NZ_JAHUZB010000002.1"/>
</dbReference>
<dbReference type="GO" id="GO:0003992">
    <property type="term" value="F:N2-acetyl-L-ornithine:2-oxoglutarate 5-aminotransferase activity"/>
    <property type="evidence" value="ECO:0007669"/>
    <property type="project" value="UniProtKB-EC"/>
</dbReference>
<dbReference type="NCBIfam" id="TIGR00707">
    <property type="entry name" value="argD"/>
    <property type="match status" value="1"/>
</dbReference>
<accession>A0ABS6TBC3</accession>
<dbReference type="HAMAP" id="MF_01107">
    <property type="entry name" value="ArgD_aminotrans_3"/>
    <property type="match status" value="1"/>
</dbReference>
<dbReference type="EC" id="2.6.1.11" evidence="4"/>
<dbReference type="PANTHER" id="PTHR11986:SF79">
    <property type="entry name" value="ACETYLORNITHINE AMINOTRANSFERASE, MITOCHONDRIAL"/>
    <property type="match status" value="1"/>
</dbReference>
<dbReference type="PROSITE" id="PS00600">
    <property type="entry name" value="AA_TRANSFER_CLASS_3"/>
    <property type="match status" value="1"/>
</dbReference>
<comment type="miscellaneous">
    <text evidence="4">May also have succinyldiaminopimelate aminotransferase activity, thus carrying out the corresponding step in lysine biosynthesis.</text>
</comment>
<dbReference type="NCBIfam" id="NF002325">
    <property type="entry name" value="PRK01278.1"/>
    <property type="match status" value="1"/>
</dbReference>
<keyword evidence="7" id="KW-1185">Reference proteome</keyword>
<dbReference type="PIRSF" id="PIRSF000521">
    <property type="entry name" value="Transaminase_4ab_Lys_Orn"/>
    <property type="match status" value="1"/>
</dbReference>
<dbReference type="InterPro" id="IPR004636">
    <property type="entry name" value="AcOrn/SuccOrn_fam"/>
</dbReference>
<proteinExistence type="inferred from homology"/>
<comment type="similarity">
    <text evidence="4">Belongs to the class-III pyridoxal-phosphate-dependent aminotransferase family. ArgD subfamily.</text>
</comment>
<evidence type="ECO:0000313" key="6">
    <source>
        <dbReference type="EMBL" id="MBV7390203.1"/>
    </source>
</evidence>
<evidence type="ECO:0000256" key="5">
    <source>
        <dbReference type="RuleBase" id="RU003560"/>
    </source>
</evidence>
<keyword evidence="4" id="KW-0055">Arginine biosynthesis</keyword>
<comment type="catalytic activity">
    <reaction evidence="4">
        <text>N(2)-acetyl-L-ornithine + 2-oxoglutarate = N-acetyl-L-glutamate 5-semialdehyde + L-glutamate</text>
        <dbReference type="Rhea" id="RHEA:18049"/>
        <dbReference type="ChEBI" id="CHEBI:16810"/>
        <dbReference type="ChEBI" id="CHEBI:29123"/>
        <dbReference type="ChEBI" id="CHEBI:29985"/>
        <dbReference type="ChEBI" id="CHEBI:57805"/>
        <dbReference type="EC" id="2.6.1.11"/>
    </reaction>
</comment>
<comment type="subcellular location">
    <subcellularLocation>
        <location evidence="4">Cytoplasm</location>
    </subcellularLocation>
</comment>